<dbReference type="Gene3D" id="3.50.50.60">
    <property type="entry name" value="FAD/NAD(P)-binding domain"/>
    <property type="match status" value="1"/>
</dbReference>
<organism evidence="2 3">
    <name type="scientific">Ignelater luminosus</name>
    <name type="common">Cucubano</name>
    <name type="synonym">Pyrophorus luminosus</name>
    <dbReference type="NCBI Taxonomy" id="2038154"/>
    <lineage>
        <taxon>Eukaryota</taxon>
        <taxon>Metazoa</taxon>
        <taxon>Ecdysozoa</taxon>
        <taxon>Arthropoda</taxon>
        <taxon>Hexapoda</taxon>
        <taxon>Insecta</taxon>
        <taxon>Pterygota</taxon>
        <taxon>Neoptera</taxon>
        <taxon>Endopterygota</taxon>
        <taxon>Coleoptera</taxon>
        <taxon>Polyphaga</taxon>
        <taxon>Elateriformia</taxon>
        <taxon>Elateroidea</taxon>
        <taxon>Elateridae</taxon>
        <taxon>Agrypninae</taxon>
        <taxon>Pyrophorini</taxon>
        <taxon>Ignelater</taxon>
    </lineage>
</organism>
<reference evidence="2" key="1">
    <citation type="submission" date="2019-08" db="EMBL/GenBank/DDBJ databases">
        <title>The genome of the North American firefly Photinus pyralis.</title>
        <authorList>
            <consortium name="Photinus pyralis genome working group"/>
            <person name="Fallon T.R."/>
            <person name="Sander Lower S.E."/>
            <person name="Weng J.-K."/>
        </authorList>
    </citation>
    <scope>NUCLEOTIDE SEQUENCE</scope>
    <source>
        <strain evidence="2">TRF0915ILg1</strain>
        <tissue evidence="2">Whole body</tissue>
    </source>
</reference>
<sequence>NGISWLNNLMSVSVVNEENPNLLAAWFVGEFVPAIEKCSDDLLIDGIMFVLNKFVTHTPYIPRPNATTRNNWYSNSHFRGAYSYQTIASRQFGESPEIILSKPLTTRNGKQTLLFAGEATHPIYYSTVHGAIESGFREAQRIIDTYN</sequence>
<accession>A0A8K0CHN1</accession>
<dbReference type="Proteomes" id="UP000801492">
    <property type="component" value="Unassembled WGS sequence"/>
</dbReference>
<dbReference type="InterPro" id="IPR050281">
    <property type="entry name" value="Flavin_monoamine_oxidase"/>
</dbReference>
<dbReference type="SUPFAM" id="SSF51905">
    <property type="entry name" value="FAD/NAD(P)-binding domain"/>
    <property type="match status" value="1"/>
</dbReference>
<dbReference type="PANTHER" id="PTHR10742">
    <property type="entry name" value="FLAVIN MONOAMINE OXIDASE"/>
    <property type="match status" value="1"/>
</dbReference>
<feature type="domain" description="Amine oxidase" evidence="1">
    <location>
        <begin position="13"/>
        <end position="143"/>
    </location>
</feature>
<dbReference type="GO" id="GO:0046592">
    <property type="term" value="F:polyamine oxidase activity"/>
    <property type="evidence" value="ECO:0007669"/>
    <property type="project" value="TreeGrafter"/>
</dbReference>
<evidence type="ECO:0000259" key="1">
    <source>
        <dbReference type="Pfam" id="PF01593"/>
    </source>
</evidence>
<dbReference type="Gene3D" id="3.90.660.10">
    <property type="match status" value="1"/>
</dbReference>
<evidence type="ECO:0000313" key="3">
    <source>
        <dbReference type="Proteomes" id="UP000801492"/>
    </source>
</evidence>
<dbReference type="PANTHER" id="PTHR10742:SF398">
    <property type="entry name" value="AMINE OXIDASE DOMAIN-CONTAINING PROTEIN-RELATED"/>
    <property type="match status" value="1"/>
</dbReference>
<proteinExistence type="predicted"/>
<name>A0A8K0CHN1_IGNLU</name>
<dbReference type="SUPFAM" id="SSF54373">
    <property type="entry name" value="FAD-linked reductases, C-terminal domain"/>
    <property type="match status" value="1"/>
</dbReference>
<comment type="caution">
    <text evidence="2">The sequence shown here is derived from an EMBL/GenBank/DDBJ whole genome shotgun (WGS) entry which is preliminary data.</text>
</comment>
<dbReference type="EMBL" id="VTPC01082943">
    <property type="protein sequence ID" value="KAF2887544.1"/>
    <property type="molecule type" value="Genomic_DNA"/>
</dbReference>
<dbReference type="AlphaFoldDB" id="A0A8K0CHN1"/>
<gene>
    <name evidence="2" type="ORF">ILUMI_18629</name>
</gene>
<evidence type="ECO:0000313" key="2">
    <source>
        <dbReference type="EMBL" id="KAF2887544.1"/>
    </source>
</evidence>
<dbReference type="InterPro" id="IPR036188">
    <property type="entry name" value="FAD/NAD-bd_sf"/>
</dbReference>
<protein>
    <recommendedName>
        <fullName evidence="1">Amine oxidase domain-containing protein</fullName>
    </recommendedName>
</protein>
<keyword evidence="3" id="KW-1185">Reference proteome</keyword>
<dbReference type="InterPro" id="IPR002937">
    <property type="entry name" value="Amino_oxidase"/>
</dbReference>
<dbReference type="Pfam" id="PF01593">
    <property type="entry name" value="Amino_oxidase"/>
    <property type="match status" value="1"/>
</dbReference>
<feature type="non-terminal residue" evidence="2">
    <location>
        <position position="147"/>
    </location>
</feature>
<dbReference type="OrthoDB" id="5046242at2759"/>